<feature type="compositionally biased region" description="Basic and acidic residues" evidence="1">
    <location>
        <begin position="253"/>
        <end position="263"/>
    </location>
</feature>
<feature type="compositionally biased region" description="Low complexity" evidence="1">
    <location>
        <begin position="60"/>
        <end position="87"/>
    </location>
</feature>
<feature type="compositionally biased region" description="Basic and acidic residues" evidence="1">
    <location>
        <begin position="272"/>
        <end position="287"/>
    </location>
</feature>
<feature type="region of interest" description="Disordered" evidence="1">
    <location>
        <begin position="41"/>
        <end position="295"/>
    </location>
</feature>
<dbReference type="GO" id="GO:0005829">
    <property type="term" value="C:cytosol"/>
    <property type="evidence" value="ECO:0007669"/>
    <property type="project" value="TreeGrafter"/>
</dbReference>
<feature type="compositionally biased region" description="Polar residues" evidence="1">
    <location>
        <begin position="88"/>
        <end position="107"/>
    </location>
</feature>
<dbReference type="GO" id="GO:0002040">
    <property type="term" value="P:sprouting angiogenesis"/>
    <property type="evidence" value="ECO:0007669"/>
    <property type="project" value="TreeGrafter"/>
</dbReference>
<name>A0A3Q7Q094_CALUR</name>
<protein>
    <submittedName>
        <fullName evidence="3">E3 ubiquitin-protein ligase RNF213-like</fullName>
    </submittedName>
</protein>
<dbReference type="InterPro" id="IPR031248">
    <property type="entry name" value="RNF213"/>
</dbReference>
<accession>A0A3Q7Q094</accession>
<gene>
    <name evidence="3" type="primary">LOC112818870</name>
</gene>
<dbReference type="GO" id="GO:2000051">
    <property type="term" value="P:negative regulation of non-canonical Wnt signaling pathway"/>
    <property type="evidence" value="ECO:0007669"/>
    <property type="project" value="TreeGrafter"/>
</dbReference>
<evidence type="ECO:0000313" key="3">
    <source>
        <dbReference type="RefSeq" id="XP_025721741.1"/>
    </source>
</evidence>
<feature type="compositionally biased region" description="Basic residues" evidence="1">
    <location>
        <begin position="48"/>
        <end position="59"/>
    </location>
</feature>
<dbReference type="InParanoid" id="A0A3Q7Q094"/>
<dbReference type="PANTHER" id="PTHR22605:SF16">
    <property type="entry name" value="E3 UBIQUITIN-PROTEIN LIGASE RNF213"/>
    <property type="match status" value="1"/>
</dbReference>
<reference evidence="3" key="2">
    <citation type="submission" date="2025-08" db="UniProtKB">
        <authorList>
            <consortium name="RefSeq"/>
        </authorList>
    </citation>
    <scope>IDENTIFICATION</scope>
    <source>
        <tissue evidence="3">Blood</tissue>
    </source>
</reference>
<dbReference type="RefSeq" id="XP_025721741.1">
    <property type="nucleotide sequence ID" value="XM_025865956.1"/>
</dbReference>
<dbReference type="GO" id="GO:0006511">
    <property type="term" value="P:ubiquitin-dependent protein catabolic process"/>
    <property type="evidence" value="ECO:0007669"/>
    <property type="project" value="TreeGrafter"/>
</dbReference>
<feature type="compositionally biased region" description="Basic and acidic residues" evidence="1">
    <location>
        <begin position="192"/>
        <end position="203"/>
    </location>
</feature>
<organism evidence="2 3">
    <name type="scientific">Callorhinus ursinus</name>
    <name type="common">Northern fur seal</name>
    <dbReference type="NCBI Taxonomy" id="34884"/>
    <lineage>
        <taxon>Eukaryota</taxon>
        <taxon>Metazoa</taxon>
        <taxon>Chordata</taxon>
        <taxon>Craniata</taxon>
        <taxon>Vertebrata</taxon>
        <taxon>Euteleostomi</taxon>
        <taxon>Mammalia</taxon>
        <taxon>Eutheria</taxon>
        <taxon>Laurasiatheria</taxon>
        <taxon>Carnivora</taxon>
        <taxon>Caniformia</taxon>
        <taxon>Pinnipedia</taxon>
        <taxon>Otariidae</taxon>
        <taxon>Callorhinus</taxon>
    </lineage>
</organism>
<evidence type="ECO:0000313" key="2">
    <source>
        <dbReference type="Proteomes" id="UP000286641"/>
    </source>
</evidence>
<dbReference type="GO" id="GO:0016020">
    <property type="term" value="C:membrane"/>
    <property type="evidence" value="ECO:0007669"/>
    <property type="project" value="TreeGrafter"/>
</dbReference>
<feature type="compositionally biased region" description="Low complexity" evidence="1">
    <location>
        <begin position="242"/>
        <end position="252"/>
    </location>
</feature>
<sequence length="443" mass="46811">MADLTDIRGFGQAKLDGFETLKGKEIGGKCRESVVTLGNKMSVSSVQSKRKRGKKRKNQKASTSAELDSLLEASSVPSSVSSLANPSFQGSAPPQSRALQGGQTRQPSQPPGATPTPQEDGDCPESVGHVEAGSSPLQDQPGGGVLPNGKDHDTPEPSQGRGPRQEGAGPTTSANKDCPGKEGAAQELLPPESKRGSEPKKEPQTAAQQAGAHASEEIAAVAQPAEPVGGAGKKVKAKTQNKKQPPASAPASPEHRQEAETKKTAVTGDKAGGSEKAKPEGSKKPEGNNKSCVASVKNEKEQWNCKAGGCEVKESPLSLQEGITVYFHAIISKDFGFDPSLHKVFVRGGEEFGKTKWNCNVCEMHCTKDLHENGFLVEGSAVLSRQHVNKPIPYKYVIMRSKGHVEFEYIYKRQQSGEHVNRCLQVNATLLGSGGESLAGPLG</sequence>
<proteinExistence type="predicted"/>
<reference key="1">
    <citation type="submission" date="2019-01" db="UniProtKB">
        <authorList>
            <consortium name="RefSeq"/>
        </authorList>
    </citation>
    <scope>IDENTIFICATION</scope>
</reference>
<dbReference type="Proteomes" id="UP000286641">
    <property type="component" value="Unplaced"/>
</dbReference>
<dbReference type="GO" id="GO:0016887">
    <property type="term" value="F:ATP hydrolysis activity"/>
    <property type="evidence" value="ECO:0007669"/>
    <property type="project" value="InterPro"/>
</dbReference>
<dbReference type="GO" id="GO:0005730">
    <property type="term" value="C:nucleolus"/>
    <property type="evidence" value="ECO:0007669"/>
    <property type="project" value="TreeGrafter"/>
</dbReference>
<dbReference type="PANTHER" id="PTHR22605">
    <property type="entry name" value="RZ-TYPE DOMAIN-CONTAINING PROTEIN"/>
    <property type="match status" value="1"/>
</dbReference>
<evidence type="ECO:0000256" key="1">
    <source>
        <dbReference type="SAM" id="MobiDB-lite"/>
    </source>
</evidence>
<dbReference type="GO" id="GO:0004842">
    <property type="term" value="F:ubiquitin-protein transferase activity"/>
    <property type="evidence" value="ECO:0007669"/>
    <property type="project" value="InterPro"/>
</dbReference>
<dbReference type="AlphaFoldDB" id="A0A3Q7Q094"/>
<keyword evidence="2" id="KW-1185">Reference proteome</keyword>